<evidence type="ECO:0000313" key="2">
    <source>
        <dbReference type="EMBL" id="KAK5891598.1"/>
    </source>
</evidence>
<feature type="region of interest" description="Disordered" evidence="1">
    <location>
        <begin position="34"/>
        <end position="67"/>
    </location>
</feature>
<name>A0AAN8BY21_CHAGU</name>
<dbReference type="Proteomes" id="UP001331515">
    <property type="component" value="Unassembled WGS sequence"/>
</dbReference>
<evidence type="ECO:0000313" key="3">
    <source>
        <dbReference type="Proteomes" id="UP001331515"/>
    </source>
</evidence>
<dbReference type="EMBL" id="JAURVH010001536">
    <property type="protein sequence ID" value="KAK5891598.1"/>
    <property type="molecule type" value="Genomic_DNA"/>
</dbReference>
<accession>A0AAN8BY21</accession>
<feature type="compositionally biased region" description="Pro residues" evidence="1">
    <location>
        <begin position="56"/>
        <end position="66"/>
    </location>
</feature>
<reference evidence="2 3" key="1">
    <citation type="journal article" date="2023" name="Mol. Biol. Evol.">
        <title>Genomics of Secondarily Temperate Adaptation in the Only Non-Antarctic Icefish.</title>
        <authorList>
            <person name="Rivera-Colon A.G."/>
            <person name="Rayamajhi N."/>
            <person name="Minhas B.F."/>
            <person name="Madrigal G."/>
            <person name="Bilyk K.T."/>
            <person name="Yoon V."/>
            <person name="Hune M."/>
            <person name="Gregory S."/>
            <person name="Cheng C.H.C."/>
            <person name="Catchen J.M."/>
        </authorList>
    </citation>
    <scope>NUCLEOTIDE SEQUENCE [LARGE SCALE GENOMIC DNA]</scope>
    <source>
        <tissue evidence="2">White muscle</tissue>
    </source>
</reference>
<evidence type="ECO:0000256" key="1">
    <source>
        <dbReference type="SAM" id="MobiDB-lite"/>
    </source>
</evidence>
<organism evidence="2 3">
    <name type="scientific">Champsocephalus gunnari</name>
    <name type="common">Mackerel icefish</name>
    <dbReference type="NCBI Taxonomy" id="52237"/>
    <lineage>
        <taxon>Eukaryota</taxon>
        <taxon>Metazoa</taxon>
        <taxon>Chordata</taxon>
        <taxon>Craniata</taxon>
        <taxon>Vertebrata</taxon>
        <taxon>Euteleostomi</taxon>
        <taxon>Actinopterygii</taxon>
        <taxon>Neopterygii</taxon>
        <taxon>Teleostei</taxon>
        <taxon>Neoteleostei</taxon>
        <taxon>Acanthomorphata</taxon>
        <taxon>Eupercaria</taxon>
        <taxon>Perciformes</taxon>
        <taxon>Notothenioidei</taxon>
        <taxon>Channichthyidae</taxon>
        <taxon>Champsocephalus</taxon>
    </lineage>
</organism>
<proteinExistence type="predicted"/>
<protein>
    <submittedName>
        <fullName evidence="2">Uncharacterized protein</fullName>
    </submittedName>
</protein>
<gene>
    <name evidence="2" type="ORF">CgunFtcFv8_018830</name>
</gene>
<sequence>MKLPDVQVLTSLGSVLTPPRRSDGAVQRAADFLRSHPDPGHITQPGHIAHPNPCTVRPPHPPPRPRTPSIVLQSETSPCSSGLIALGVWQSIVF</sequence>
<keyword evidence="3" id="KW-1185">Reference proteome</keyword>
<comment type="caution">
    <text evidence="2">The sequence shown here is derived from an EMBL/GenBank/DDBJ whole genome shotgun (WGS) entry which is preliminary data.</text>
</comment>
<dbReference type="AlphaFoldDB" id="A0AAN8BY21"/>